<keyword evidence="3" id="KW-1185">Reference proteome</keyword>
<evidence type="ECO:0000256" key="1">
    <source>
        <dbReference type="SAM" id="MobiDB-lite"/>
    </source>
</evidence>
<dbReference type="Proteomes" id="UP001066276">
    <property type="component" value="Chromosome 11"/>
</dbReference>
<dbReference type="EMBL" id="JANPWB010000015">
    <property type="protein sequence ID" value="KAJ1092723.1"/>
    <property type="molecule type" value="Genomic_DNA"/>
</dbReference>
<evidence type="ECO:0000313" key="3">
    <source>
        <dbReference type="Proteomes" id="UP001066276"/>
    </source>
</evidence>
<comment type="caution">
    <text evidence="2">The sequence shown here is derived from an EMBL/GenBank/DDBJ whole genome shotgun (WGS) entry which is preliminary data.</text>
</comment>
<accession>A0AAV7LNV9</accession>
<dbReference type="AlphaFoldDB" id="A0AAV7LNV9"/>
<gene>
    <name evidence="2" type="ORF">NDU88_005833</name>
</gene>
<evidence type="ECO:0000313" key="2">
    <source>
        <dbReference type="EMBL" id="KAJ1092723.1"/>
    </source>
</evidence>
<sequence>MSRRSLPQYNAPRGRGYAASDLRPGEGGMPSGEPNNNNARRPQGPKRGRCVSGAGSLLCSGSRGSVSRSPLFPSPGESGRRTRGQADKVSAARRLCRCSRQRGQRGGSAPLTASLQEARPSVAASPQLEAAARAPATGLRSVLRSPHGISGEIAFALRGTSAPHRL</sequence>
<proteinExistence type="predicted"/>
<feature type="region of interest" description="Disordered" evidence="1">
    <location>
        <begin position="1"/>
        <end position="129"/>
    </location>
</feature>
<protein>
    <submittedName>
        <fullName evidence="2">Uncharacterized protein</fullName>
    </submittedName>
</protein>
<feature type="compositionally biased region" description="Basic residues" evidence="1">
    <location>
        <begin position="94"/>
        <end position="103"/>
    </location>
</feature>
<organism evidence="2 3">
    <name type="scientific">Pleurodeles waltl</name>
    <name type="common">Iberian ribbed newt</name>
    <dbReference type="NCBI Taxonomy" id="8319"/>
    <lineage>
        <taxon>Eukaryota</taxon>
        <taxon>Metazoa</taxon>
        <taxon>Chordata</taxon>
        <taxon>Craniata</taxon>
        <taxon>Vertebrata</taxon>
        <taxon>Euteleostomi</taxon>
        <taxon>Amphibia</taxon>
        <taxon>Batrachia</taxon>
        <taxon>Caudata</taxon>
        <taxon>Salamandroidea</taxon>
        <taxon>Salamandridae</taxon>
        <taxon>Pleurodelinae</taxon>
        <taxon>Pleurodeles</taxon>
    </lineage>
</organism>
<reference evidence="2" key="1">
    <citation type="journal article" date="2022" name="bioRxiv">
        <title>Sequencing and chromosome-scale assembly of the giantPleurodeles waltlgenome.</title>
        <authorList>
            <person name="Brown T."/>
            <person name="Elewa A."/>
            <person name="Iarovenko S."/>
            <person name="Subramanian E."/>
            <person name="Araus A.J."/>
            <person name="Petzold A."/>
            <person name="Susuki M."/>
            <person name="Suzuki K.-i.T."/>
            <person name="Hayashi T."/>
            <person name="Toyoda A."/>
            <person name="Oliveira C."/>
            <person name="Osipova E."/>
            <person name="Leigh N.D."/>
            <person name="Simon A."/>
            <person name="Yun M.H."/>
        </authorList>
    </citation>
    <scope>NUCLEOTIDE SEQUENCE</scope>
    <source>
        <strain evidence="2">20211129_DDA</strain>
        <tissue evidence="2">Liver</tissue>
    </source>
</reference>
<name>A0AAV7LNV9_PLEWA</name>